<comment type="caution">
    <text evidence="1">The sequence shown here is derived from an EMBL/GenBank/DDBJ whole genome shotgun (WGS) entry which is preliminary data.</text>
</comment>
<dbReference type="Proteomes" id="UP000031488">
    <property type="component" value="Unassembled WGS sequence"/>
</dbReference>
<dbReference type="InterPro" id="IPR036388">
    <property type="entry name" value="WH-like_DNA-bd_sf"/>
</dbReference>
<dbReference type="AlphaFoldDB" id="A0A0B9AE70"/>
<accession>A0A0B9AE70</accession>
<dbReference type="Gene3D" id="1.10.10.10">
    <property type="entry name" value="Winged helix-like DNA-binding domain superfamily/Winged helix DNA-binding domain"/>
    <property type="match status" value="1"/>
</dbReference>
<gene>
    <name evidence="1" type="ORF">AE0388_0609</name>
</gene>
<evidence type="ECO:0000313" key="2">
    <source>
        <dbReference type="Proteomes" id="UP000031488"/>
    </source>
</evidence>
<keyword evidence="2" id="KW-1185">Reference proteome</keyword>
<proteinExistence type="predicted"/>
<evidence type="ECO:0000313" key="1">
    <source>
        <dbReference type="EMBL" id="KHS53854.1"/>
    </source>
</evidence>
<sequence length="40" mass="4459">MVGIANGIFMESSKIDAHHAFLLLVKVSNRPNITLHRQAE</sequence>
<protein>
    <submittedName>
        <fullName evidence="1">ANTAR domain protein</fullName>
    </submittedName>
</protein>
<organism evidence="1 2">
    <name type="scientific">Brevibacterium linens</name>
    <dbReference type="NCBI Taxonomy" id="1703"/>
    <lineage>
        <taxon>Bacteria</taxon>
        <taxon>Bacillati</taxon>
        <taxon>Actinomycetota</taxon>
        <taxon>Actinomycetes</taxon>
        <taxon>Micrococcales</taxon>
        <taxon>Brevibacteriaceae</taxon>
        <taxon>Brevibacterium</taxon>
    </lineage>
</organism>
<dbReference type="RefSeq" id="WP_152609580.1">
    <property type="nucleotide sequence ID" value="NZ_JTJZ01000013.1"/>
</dbReference>
<dbReference type="PATRIC" id="fig|1703.6.peg.492"/>
<dbReference type="EMBL" id="JTJZ01000013">
    <property type="protein sequence ID" value="KHS53854.1"/>
    <property type="molecule type" value="Genomic_DNA"/>
</dbReference>
<dbReference type="OrthoDB" id="4946421at2"/>
<reference evidence="1 2" key="1">
    <citation type="submission" date="2014-11" db="EMBL/GenBank/DDBJ databases">
        <title>Draft Genome Sequence of Brevibacterium linens AE038-8.</title>
        <authorList>
            <person name="Maizel D."/>
            <person name="Utturkar S.M."/>
            <person name="Brown S.D."/>
            <person name="Ferrero M."/>
            <person name="Rosen B.P."/>
        </authorList>
    </citation>
    <scope>NUCLEOTIDE SEQUENCE [LARGE SCALE GENOMIC DNA]</scope>
    <source>
        <strain evidence="1 2">AE038-8</strain>
    </source>
</reference>
<name>A0A0B9AE70_BRELN</name>